<reference evidence="1 2" key="1">
    <citation type="submission" date="2019-04" db="EMBL/GenBank/DDBJ databases">
        <title>Pedobacter sp. RP-3-22 sp. nov., isolated from Arctic soil.</title>
        <authorList>
            <person name="Dahal R.H."/>
            <person name="Kim D.-U."/>
        </authorList>
    </citation>
    <scope>NUCLEOTIDE SEQUENCE [LARGE SCALE GENOMIC DNA]</scope>
    <source>
        <strain evidence="1 2">RP-3-22</strain>
    </source>
</reference>
<dbReference type="Proteomes" id="UP000309488">
    <property type="component" value="Unassembled WGS sequence"/>
</dbReference>
<sequence>MKYIIASFLLVLISCGNTNPQEKTEDPNLQKLMDTFFEKYKTNPGEAVDFIFGTNTDIAPEQVKELKEKLSTISVLAGKFYGQEQITSQKATSSLVYFSFLVKHDKPIRFIFMFYKPKDKWKIYKFKFDDQVDAELEESGKVYFIK</sequence>
<organism evidence="1 2">
    <name type="scientific">Pedobacter polaris</name>
    <dbReference type="NCBI Taxonomy" id="2571273"/>
    <lineage>
        <taxon>Bacteria</taxon>
        <taxon>Pseudomonadati</taxon>
        <taxon>Bacteroidota</taxon>
        <taxon>Sphingobacteriia</taxon>
        <taxon>Sphingobacteriales</taxon>
        <taxon>Sphingobacteriaceae</taxon>
        <taxon>Pedobacter</taxon>
    </lineage>
</organism>
<dbReference type="PROSITE" id="PS51257">
    <property type="entry name" value="PROKAR_LIPOPROTEIN"/>
    <property type="match status" value="1"/>
</dbReference>
<evidence type="ECO:0000313" key="1">
    <source>
        <dbReference type="EMBL" id="TKC04487.1"/>
    </source>
</evidence>
<accession>A0A4U1CIK3</accession>
<dbReference type="RefSeq" id="WP_136844350.1">
    <property type="nucleotide sequence ID" value="NZ_SWBR01000009.1"/>
</dbReference>
<dbReference type="OrthoDB" id="1367364at2"/>
<protein>
    <recommendedName>
        <fullName evidence="3">DUF4878 domain-containing protein</fullName>
    </recommendedName>
</protein>
<evidence type="ECO:0008006" key="3">
    <source>
        <dbReference type="Google" id="ProtNLM"/>
    </source>
</evidence>
<name>A0A4U1CIK3_9SPHI</name>
<evidence type="ECO:0000313" key="2">
    <source>
        <dbReference type="Proteomes" id="UP000309488"/>
    </source>
</evidence>
<keyword evidence="2" id="KW-1185">Reference proteome</keyword>
<proteinExistence type="predicted"/>
<dbReference type="EMBL" id="SWBR01000009">
    <property type="protein sequence ID" value="TKC04487.1"/>
    <property type="molecule type" value="Genomic_DNA"/>
</dbReference>
<comment type="caution">
    <text evidence="1">The sequence shown here is derived from an EMBL/GenBank/DDBJ whole genome shotgun (WGS) entry which is preliminary data.</text>
</comment>
<dbReference type="AlphaFoldDB" id="A0A4U1CIK3"/>
<gene>
    <name evidence="1" type="ORF">FA048_19555</name>
</gene>